<dbReference type="GeneTree" id="ENSGT00940000154658"/>
<dbReference type="AlphaFoldDB" id="H2XS46"/>
<name>H2XS46_CIOIN</name>
<keyword evidence="3" id="KW-0472">Membrane</keyword>
<feature type="domain" description="ABC transporter" evidence="4">
    <location>
        <begin position="157"/>
        <end position="225"/>
    </location>
</feature>
<dbReference type="GO" id="GO:0005524">
    <property type="term" value="F:ATP binding"/>
    <property type="evidence" value="ECO:0007669"/>
    <property type="project" value="InterPro"/>
</dbReference>
<dbReference type="GO" id="GO:0140359">
    <property type="term" value="F:ABC-type transporter activity"/>
    <property type="evidence" value="ECO:0007669"/>
    <property type="project" value="InterPro"/>
</dbReference>
<evidence type="ECO:0000259" key="4">
    <source>
        <dbReference type="Pfam" id="PF00005"/>
    </source>
</evidence>
<evidence type="ECO:0000256" key="2">
    <source>
        <dbReference type="ARBA" id="ARBA00022737"/>
    </source>
</evidence>
<dbReference type="Pfam" id="PF00005">
    <property type="entry name" value="ABC_tran"/>
    <property type="match status" value="1"/>
</dbReference>
<reference evidence="5" key="4">
    <citation type="submission" date="2025-09" db="UniProtKB">
        <authorList>
            <consortium name="Ensembl"/>
        </authorList>
    </citation>
    <scope>IDENTIFICATION</scope>
</reference>
<dbReference type="Gene3D" id="3.40.50.300">
    <property type="entry name" value="P-loop containing nucleotide triphosphate hydrolases"/>
    <property type="match status" value="1"/>
</dbReference>
<dbReference type="GO" id="GO:0016020">
    <property type="term" value="C:membrane"/>
    <property type="evidence" value="ECO:0007669"/>
    <property type="project" value="InterPro"/>
</dbReference>
<keyword evidence="3" id="KW-0812">Transmembrane</keyword>
<sequence length="227" mass="25590">MAYAWEDRMTLSTKLVACLLSTVSFGYGAGYISQYEMSGDGIQFYNWNKSPDPSDGMNFLLSMLMMLVDAAIYLILTWYIEAVFPGQYGVPRPWNFFLHRSYWCGNTKPRDTRDSHLAFRQQSDEELKLENEPTHLKLGVSIKNLKKVYSNGKVAVDDLSLNFYESQITAFLGHNGAGKTTTMSMLTGLFPPSGGTAQIYGSDIRTDMDSIRHELGFCPQHNVLFGE</sequence>
<keyword evidence="6" id="KW-1185">Reference proteome</keyword>
<dbReference type="Proteomes" id="UP000008144">
    <property type="component" value="Chromosome 8"/>
</dbReference>
<keyword evidence="1" id="KW-0813">Transport</keyword>
<evidence type="ECO:0000256" key="1">
    <source>
        <dbReference type="ARBA" id="ARBA00022448"/>
    </source>
</evidence>
<reference evidence="6" key="1">
    <citation type="journal article" date="2002" name="Science">
        <title>The draft genome of Ciona intestinalis: insights into chordate and vertebrate origins.</title>
        <authorList>
            <person name="Dehal P."/>
            <person name="Satou Y."/>
            <person name="Campbell R.K."/>
            <person name="Chapman J."/>
            <person name="Degnan B."/>
            <person name="De Tomaso A."/>
            <person name="Davidson B."/>
            <person name="Di Gregorio A."/>
            <person name="Gelpke M."/>
            <person name="Goodstein D.M."/>
            <person name="Harafuji N."/>
            <person name="Hastings K.E."/>
            <person name="Ho I."/>
            <person name="Hotta K."/>
            <person name="Huang W."/>
            <person name="Kawashima T."/>
            <person name="Lemaire P."/>
            <person name="Martinez D."/>
            <person name="Meinertzhagen I.A."/>
            <person name="Necula S."/>
            <person name="Nonaka M."/>
            <person name="Putnam N."/>
            <person name="Rash S."/>
            <person name="Saiga H."/>
            <person name="Satake M."/>
            <person name="Terry A."/>
            <person name="Yamada L."/>
            <person name="Wang H.G."/>
            <person name="Awazu S."/>
            <person name="Azumi K."/>
            <person name="Boore J."/>
            <person name="Branno M."/>
            <person name="Chin-Bow S."/>
            <person name="DeSantis R."/>
            <person name="Doyle S."/>
            <person name="Francino P."/>
            <person name="Keys D.N."/>
            <person name="Haga S."/>
            <person name="Hayashi H."/>
            <person name="Hino K."/>
            <person name="Imai K.S."/>
            <person name="Inaba K."/>
            <person name="Kano S."/>
            <person name="Kobayashi K."/>
            <person name="Kobayashi M."/>
            <person name="Lee B.I."/>
            <person name="Makabe K.W."/>
            <person name="Manohar C."/>
            <person name="Matassi G."/>
            <person name="Medina M."/>
            <person name="Mochizuki Y."/>
            <person name="Mount S."/>
            <person name="Morishita T."/>
            <person name="Miura S."/>
            <person name="Nakayama A."/>
            <person name="Nishizaka S."/>
            <person name="Nomoto H."/>
            <person name="Ohta F."/>
            <person name="Oishi K."/>
            <person name="Rigoutsos I."/>
            <person name="Sano M."/>
            <person name="Sasaki A."/>
            <person name="Sasakura Y."/>
            <person name="Shoguchi E."/>
            <person name="Shin-i T."/>
            <person name="Spagnuolo A."/>
            <person name="Stainier D."/>
            <person name="Suzuki M.M."/>
            <person name="Tassy O."/>
            <person name="Takatori N."/>
            <person name="Tokuoka M."/>
            <person name="Yagi K."/>
            <person name="Yoshizaki F."/>
            <person name="Wada S."/>
            <person name="Zhang C."/>
            <person name="Hyatt P.D."/>
            <person name="Larimer F."/>
            <person name="Detter C."/>
            <person name="Doggett N."/>
            <person name="Glavina T."/>
            <person name="Hawkins T."/>
            <person name="Richardson P."/>
            <person name="Lucas S."/>
            <person name="Kohara Y."/>
            <person name="Levine M."/>
            <person name="Satoh N."/>
            <person name="Rokhsar D.S."/>
        </authorList>
    </citation>
    <scope>NUCLEOTIDE SEQUENCE [LARGE SCALE GENOMIC DNA]</scope>
</reference>
<dbReference type="HOGENOM" id="CLU_1219344_0_0_1"/>
<dbReference type="SUPFAM" id="SSF52540">
    <property type="entry name" value="P-loop containing nucleoside triphosphate hydrolases"/>
    <property type="match status" value="1"/>
</dbReference>
<protein>
    <recommendedName>
        <fullName evidence="4">ABC transporter domain-containing protein</fullName>
    </recommendedName>
</protein>
<dbReference type="EMBL" id="EAAA01002628">
    <property type="status" value="NOT_ANNOTATED_CDS"/>
    <property type="molecule type" value="Genomic_DNA"/>
</dbReference>
<reference evidence="5" key="3">
    <citation type="submission" date="2025-08" db="UniProtKB">
        <authorList>
            <consortium name="Ensembl"/>
        </authorList>
    </citation>
    <scope>IDENTIFICATION</scope>
</reference>
<dbReference type="OMA" id="CAYCVAY"/>
<proteinExistence type="predicted"/>
<dbReference type="InterPro" id="IPR027417">
    <property type="entry name" value="P-loop_NTPase"/>
</dbReference>
<accession>H2XS46</accession>
<evidence type="ECO:0000313" key="6">
    <source>
        <dbReference type="Proteomes" id="UP000008144"/>
    </source>
</evidence>
<feature type="transmembrane region" description="Helical" evidence="3">
    <location>
        <begin position="59"/>
        <end position="80"/>
    </location>
</feature>
<dbReference type="InterPro" id="IPR026082">
    <property type="entry name" value="ABCA"/>
</dbReference>
<dbReference type="PANTHER" id="PTHR19229">
    <property type="entry name" value="ATP-BINDING CASSETTE TRANSPORTER SUBFAMILY A ABCA"/>
    <property type="match status" value="1"/>
</dbReference>
<dbReference type="GO" id="GO:0016887">
    <property type="term" value="F:ATP hydrolysis activity"/>
    <property type="evidence" value="ECO:0007669"/>
    <property type="project" value="InterPro"/>
</dbReference>
<reference evidence="5" key="2">
    <citation type="journal article" date="2008" name="Genome Biol.">
        <title>Improved genome assembly and evidence-based global gene model set for the chordate Ciona intestinalis: new insight into intron and operon populations.</title>
        <authorList>
            <person name="Satou Y."/>
            <person name="Mineta K."/>
            <person name="Ogasawara M."/>
            <person name="Sasakura Y."/>
            <person name="Shoguchi E."/>
            <person name="Ueno K."/>
            <person name="Yamada L."/>
            <person name="Matsumoto J."/>
            <person name="Wasserscheid J."/>
            <person name="Dewar K."/>
            <person name="Wiley G.B."/>
            <person name="Macmil S.L."/>
            <person name="Roe B.A."/>
            <person name="Zeller R.W."/>
            <person name="Hastings K.E."/>
            <person name="Lemaire P."/>
            <person name="Lindquist E."/>
            <person name="Endo T."/>
            <person name="Hotta K."/>
            <person name="Inaba K."/>
        </authorList>
    </citation>
    <scope>NUCLEOTIDE SEQUENCE [LARGE SCALE GENOMIC DNA]</scope>
    <source>
        <strain evidence="5">wild type</strain>
    </source>
</reference>
<keyword evidence="3" id="KW-1133">Transmembrane helix</keyword>
<dbReference type="PANTHER" id="PTHR19229:SF36">
    <property type="entry name" value="ATP-BINDING CASSETTE SUB-FAMILY A MEMBER 2"/>
    <property type="match status" value="1"/>
</dbReference>
<dbReference type="Ensembl" id="ENSCINT00000033521.1">
    <property type="protein sequence ID" value="ENSCINP00000032480.1"/>
    <property type="gene ID" value="ENSCING00000021853.1"/>
</dbReference>
<dbReference type="InterPro" id="IPR003439">
    <property type="entry name" value="ABC_transporter-like_ATP-bd"/>
</dbReference>
<dbReference type="STRING" id="7719.ENSCINP00000032480"/>
<keyword evidence="2" id="KW-0677">Repeat</keyword>
<evidence type="ECO:0000256" key="3">
    <source>
        <dbReference type="SAM" id="Phobius"/>
    </source>
</evidence>
<organism evidence="5 6">
    <name type="scientific">Ciona intestinalis</name>
    <name type="common">Transparent sea squirt</name>
    <name type="synonym">Ascidia intestinalis</name>
    <dbReference type="NCBI Taxonomy" id="7719"/>
    <lineage>
        <taxon>Eukaryota</taxon>
        <taxon>Metazoa</taxon>
        <taxon>Chordata</taxon>
        <taxon>Tunicata</taxon>
        <taxon>Ascidiacea</taxon>
        <taxon>Phlebobranchia</taxon>
        <taxon>Cionidae</taxon>
        <taxon>Ciona</taxon>
    </lineage>
</organism>
<dbReference type="InParanoid" id="H2XS46"/>
<evidence type="ECO:0000313" key="5">
    <source>
        <dbReference type="Ensembl" id="ENSCINP00000032480.1"/>
    </source>
</evidence>